<evidence type="ECO:0000256" key="3">
    <source>
        <dbReference type="SAM" id="Coils"/>
    </source>
</evidence>
<evidence type="ECO:0000259" key="4">
    <source>
        <dbReference type="PROSITE" id="PS51272"/>
    </source>
</evidence>
<comment type="similarity">
    <text evidence="1 2">Belongs to the OprB family.</text>
</comment>
<sequence length="550" mass="59796">MLKFLVKGLIVSVFCAVIAPLSPLQAQTLTRPLRTIYKTQALDGWLGDPINKESSQASQVTSVSELRDVSPQDWAYEALKSLVERYGCIVGYPDRTFRGDRSLSRWEFAAGLNACMNTIERLLQENVAVLREDLDKLKALAQNFETELNALGTKIDNLEARTAYLEDHAFSTTTKLNGVTVLGLVGVAAGEKDQGQETISKNPTLGYRNRLELSTSFTGEDLLFTRLSTGNQTDLFDETGTFQSSLGFAQSQNNEVGIEKTFYTFPATENITLGIYGTGGAFDDFNRILNVLDGDGNSGSISLFGTRSSIYYGGEGAGLGMQSQWGDFSFSGGYLAPDANNPSQGKGVFNGAYAAIAQVGYVSPDQKNTGVMLTYRHGYNTLDTEVGSQRSNFQFFVEDQLGQSVPIVSNSYGLEFSLGLADRFVLAGWGGYTRALTLSSLEGQLNQGSLDIWDWAVTLAFPDAFQEGNLGGIVLGMQPWVTSSNVILNTANGPVSAADRNNSFYIEAFYQYAVNDNIQITPGIMIITAPDNDTRNSSLVIGTIRTTFTF</sequence>
<reference evidence="5" key="1">
    <citation type="submission" date="2021-04" db="EMBL/GenBank/DDBJ databases">
        <title>Genome sequence of Woronichinia naegeliana from Washington state freshwater lake bloom.</title>
        <authorList>
            <person name="Dreher T.W."/>
        </authorList>
    </citation>
    <scope>NUCLEOTIDE SEQUENCE</scope>
    <source>
        <strain evidence="5">WA131</strain>
    </source>
</reference>
<dbReference type="InterPro" id="IPR047684">
    <property type="entry name" value="Por_som-like"/>
</dbReference>
<gene>
    <name evidence="5" type="ORF">KA717_38220</name>
</gene>
<organism evidence="5">
    <name type="scientific">Woronichinia naegeliana WA131</name>
    <dbReference type="NCBI Taxonomy" id="2824559"/>
    <lineage>
        <taxon>Bacteria</taxon>
        <taxon>Bacillati</taxon>
        <taxon>Cyanobacteriota</taxon>
        <taxon>Cyanophyceae</taxon>
        <taxon>Synechococcales</taxon>
        <taxon>Coelosphaeriaceae</taxon>
        <taxon>Woronichinia</taxon>
    </lineage>
</organism>
<dbReference type="InterPro" id="IPR001119">
    <property type="entry name" value="SLH_dom"/>
</dbReference>
<dbReference type="PANTHER" id="PTHR43308:SF1">
    <property type="entry name" value="OUTER MEMBRANE PROTEIN ALPHA"/>
    <property type="match status" value="1"/>
</dbReference>
<dbReference type="Pfam" id="PF00395">
    <property type="entry name" value="SLH"/>
    <property type="match status" value="1"/>
</dbReference>
<evidence type="ECO:0000313" key="5">
    <source>
        <dbReference type="EMBL" id="UXE61163.1"/>
    </source>
</evidence>
<dbReference type="GO" id="GO:0015288">
    <property type="term" value="F:porin activity"/>
    <property type="evidence" value="ECO:0007669"/>
    <property type="project" value="InterPro"/>
</dbReference>
<dbReference type="InterPro" id="IPR007049">
    <property type="entry name" value="Carb-sel_porin_OprB"/>
</dbReference>
<evidence type="ECO:0000256" key="2">
    <source>
        <dbReference type="RuleBase" id="RU363072"/>
    </source>
</evidence>
<dbReference type="Gene3D" id="2.40.160.180">
    <property type="entry name" value="Carbohydrate-selective porin OprB"/>
    <property type="match status" value="1"/>
</dbReference>
<feature type="domain" description="SLH" evidence="4">
    <location>
        <begin position="62"/>
        <end position="126"/>
    </location>
</feature>
<dbReference type="PROSITE" id="PS51272">
    <property type="entry name" value="SLH"/>
    <property type="match status" value="1"/>
</dbReference>
<protein>
    <submittedName>
        <fullName evidence="5">Iron uptake porin</fullName>
    </submittedName>
</protein>
<dbReference type="InterPro" id="IPR051465">
    <property type="entry name" value="Cell_Envelope_Struct_Comp"/>
</dbReference>
<dbReference type="KEGG" id="wna:KA717_38220"/>
<dbReference type="PANTHER" id="PTHR43308">
    <property type="entry name" value="OUTER MEMBRANE PROTEIN ALPHA-RELATED"/>
    <property type="match status" value="1"/>
</dbReference>
<dbReference type="InterPro" id="IPR038673">
    <property type="entry name" value="OprB_sf"/>
</dbReference>
<dbReference type="EMBL" id="CP073041">
    <property type="protein sequence ID" value="UXE61163.1"/>
    <property type="molecule type" value="Genomic_DNA"/>
</dbReference>
<dbReference type="NCBIfam" id="NF033921">
    <property type="entry name" value="por_somb"/>
    <property type="match status" value="1"/>
</dbReference>
<name>A0A977KWH2_9CYAN</name>
<dbReference type="AlphaFoldDB" id="A0A977KWH2"/>
<proteinExistence type="inferred from homology"/>
<evidence type="ECO:0000256" key="1">
    <source>
        <dbReference type="ARBA" id="ARBA00008769"/>
    </source>
</evidence>
<keyword evidence="3" id="KW-0175">Coiled coil</keyword>
<dbReference type="Proteomes" id="UP001065613">
    <property type="component" value="Chromosome"/>
</dbReference>
<dbReference type="Pfam" id="PF04966">
    <property type="entry name" value="OprB"/>
    <property type="match status" value="1"/>
</dbReference>
<dbReference type="GO" id="GO:0016020">
    <property type="term" value="C:membrane"/>
    <property type="evidence" value="ECO:0007669"/>
    <property type="project" value="InterPro"/>
</dbReference>
<feature type="coiled-coil region" evidence="3">
    <location>
        <begin position="120"/>
        <end position="161"/>
    </location>
</feature>
<accession>A0A977KWH2</accession>
<dbReference type="GO" id="GO:0008643">
    <property type="term" value="P:carbohydrate transport"/>
    <property type="evidence" value="ECO:0007669"/>
    <property type="project" value="InterPro"/>
</dbReference>